<organism evidence="3 4">
    <name type="scientific">Luminiphilus syltensis NOR5-1B</name>
    <dbReference type="NCBI Taxonomy" id="565045"/>
    <lineage>
        <taxon>Bacteria</taxon>
        <taxon>Pseudomonadati</taxon>
        <taxon>Pseudomonadota</taxon>
        <taxon>Gammaproteobacteria</taxon>
        <taxon>Cellvibrionales</taxon>
        <taxon>Halieaceae</taxon>
        <taxon>Luminiphilus</taxon>
    </lineage>
</organism>
<sequence length="354" mass="36226">MMETKTLTLAKLATDILEAIGTPPTPAAQVAHSLLESDRRGAPTHGLSLLPLYVQMAEAGVIDATATPVTHDLGASLARVDGRAAFGQLTGSEAVNVGIQKAQQQGVAAIGIGDGTHLGRLGEWAERACDADIAFLAFGNTGGGALTVAGPNKASRVLAPNPIAFGIPTCGATENHVIVDFATSQVSGSRIREAANAGDRLNPDWVIAADGGITDDPQAFLDGLAALRPLGGASAGHKGFGLMVAAEMFASMAGGLMAGEEEVPWFTNGALFLLLDVTRFAPREAWAGRAGAFTRYVESCGYRMPGSGGTRGPGDTLILADHTLAALLDLASKLGVSHRGLVAAAKAPRATQSW</sequence>
<dbReference type="STRING" id="565045.NOR51B_1581"/>
<dbReference type="InterPro" id="IPR036111">
    <property type="entry name" value="Mal/L-sulfo/L-lacto_DH-like_sf"/>
</dbReference>
<dbReference type="PANTHER" id="PTHR11091:SF0">
    <property type="entry name" value="MALATE DEHYDROGENASE"/>
    <property type="match status" value="1"/>
</dbReference>
<dbReference type="OrthoDB" id="9769447at2"/>
<dbReference type="InterPro" id="IPR003767">
    <property type="entry name" value="Malate/L-lactate_DH-like"/>
</dbReference>
<dbReference type="Gene3D" id="3.30.1370.60">
    <property type="entry name" value="Hypothetical oxidoreductase yiak, domain 2"/>
    <property type="match status" value="1"/>
</dbReference>
<evidence type="ECO:0000313" key="4">
    <source>
        <dbReference type="Proteomes" id="UP000004699"/>
    </source>
</evidence>
<protein>
    <submittedName>
        <fullName evidence="3">Uncharacterized protein</fullName>
    </submittedName>
</protein>
<accession>B8KS33</accession>
<keyword evidence="4" id="KW-1185">Reference proteome</keyword>
<dbReference type="PANTHER" id="PTHR11091">
    <property type="entry name" value="OXIDOREDUCTASE-RELATED"/>
    <property type="match status" value="1"/>
</dbReference>
<comment type="similarity">
    <text evidence="1">Belongs to the LDH2/MDH2 oxidoreductase family.</text>
</comment>
<dbReference type="Pfam" id="PF02615">
    <property type="entry name" value="Ldh_2"/>
    <property type="match status" value="1"/>
</dbReference>
<dbReference type="AlphaFoldDB" id="B8KS33"/>
<dbReference type="Gene3D" id="1.10.1530.10">
    <property type="match status" value="1"/>
</dbReference>
<dbReference type="InterPro" id="IPR043143">
    <property type="entry name" value="Mal/L-sulf/L-lact_DH-like_NADP"/>
</dbReference>
<evidence type="ECO:0000256" key="1">
    <source>
        <dbReference type="ARBA" id="ARBA00006056"/>
    </source>
</evidence>
<evidence type="ECO:0000313" key="3">
    <source>
        <dbReference type="EMBL" id="EED35634.1"/>
    </source>
</evidence>
<dbReference type="RefSeq" id="WP_009020380.1">
    <property type="nucleotide sequence ID" value="NZ_DS999411.1"/>
</dbReference>
<dbReference type="GO" id="GO:0016491">
    <property type="term" value="F:oxidoreductase activity"/>
    <property type="evidence" value="ECO:0007669"/>
    <property type="project" value="UniProtKB-KW"/>
</dbReference>
<proteinExistence type="inferred from homology"/>
<reference evidence="4" key="1">
    <citation type="journal article" date="2013" name="BMC Microbiol.">
        <title>Taxonomy and evolution of bacteriochlorophyll a-containing members of the OM60/NOR5 clade of marine gammaproteobacteria: description of Luminiphilus syltensis gen. nov., sp. nov., reclassification of Haliea rubra as Pseudohaliea rubra gen. nov., comb. nov., and emendation of Chromatocurvus halotolerans.</title>
        <authorList>
            <person name="Spring S."/>
            <person name="Riedel T."/>
            <person name="Sproer C."/>
            <person name="Yan S."/>
            <person name="Harder J."/>
            <person name="Fuchs B.M."/>
        </authorList>
    </citation>
    <scope>NUCLEOTIDE SEQUENCE [LARGE SCALE GENOMIC DNA]</scope>
    <source>
        <strain evidence="4">NOR51-B</strain>
    </source>
</reference>
<dbReference type="SUPFAM" id="SSF89733">
    <property type="entry name" value="L-sulfolactate dehydrogenase-like"/>
    <property type="match status" value="1"/>
</dbReference>
<dbReference type="EMBL" id="DS999411">
    <property type="protein sequence ID" value="EED35634.1"/>
    <property type="molecule type" value="Genomic_DNA"/>
</dbReference>
<name>B8KS33_9GAMM</name>
<gene>
    <name evidence="3" type="ORF">NOR51B_1581</name>
</gene>
<keyword evidence="2" id="KW-0560">Oxidoreductase</keyword>
<dbReference type="eggNOG" id="COG2055">
    <property type="taxonomic scope" value="Bacteria"/>
</dbReference>
<dbReference type="Proteomes" id="UP000004699">
    <property type="component" value="Unassembled WGS sequence"/>
</dbReference>
<evidence type="ECO:0000256" key="2">
    <source>
        <dbReference type="ARBA" id="ARBA00023002"/>
    </source>
</evidence>
<dbReference type="HOGENOM" id="CLU_040452_1_0_6"/>
<dbReference type="InterPro" id="IPR043144">
    <property type="entry name" value="Mal/L-sulf/L-lact_DH-like_ah"/>
</dbReference>